<name>A0A1G2LRF0_9BACT</name>
<evidence type="ECO:0000313" key="1">
    <source>
        <dbReference type="EMBL" id="OHA13439.1"/>
    </source>
</evidence>
<dbReference type="AlphaFoldDB" id="A0A1G2LRF0"/>
<reference evidence="1 2" key="1">
    <citation type="journal article" date="2016" name="Nat. Commun.">
        <title>Thousands of microbial genomes shed light on interconnected biogeochemical processes in an aquifer system.</title>
        <authorList>
            <person name="Anantharaman K."/>
            <person name="Brown C.T."/>
            <person name="Hug L.A."/>
            <person name="Sharon I."/>
            <person name="Castelle C.J."/>
            <person name="Probst A.J."/>
            <person name="Thomas B.C."/>
            <person name="Singh A."/>
            <person name="Wilkins M.J."/>
            <person name="Karaoz U."/>
            <person name="Brodie E.L."/>
            <person name="Williams K.H."/>
            <person name="Hubbard S.S."/>
            <person name="Banfield J.F."/>
        </authorList>
    </citation>
    <scope>NUCLEOTIDE SEQUENCE [LARGE SCALE GENOMIC DNA]</scope>
</reference>
<dbReference type="EMBL" id="MHQZ01000035">
    <property type="protein sequence ID" value="OHA13439.1"/>
    <property type="molecule type" value="Genomic_DNA"/>
</dbReference>
<dbReference type="Proteomes" id="UP000178302">
    <property type="component" value="Unassembled WGS sequence"/>
</dbReference>
<organism evidence="1 2">
    <name type="scientific">Candidatus Tagabacteria bacterium RIFCSPLOWO2_01_FULL_39_11</name>
    <dbReference type="NCBI Taxonomy" id="1802295"/>
    <lineage>
        <taxon>Bacteria</taxon>
        <taxon>Candidatus Tagaibacteriota</taxon>
    </lineage>
</organism>
<gene>
    <name evidence="1" type="ORF">A2909_02360</name>
</gene>
<comment type="caution">
    <text evidence="1">The sequence shown here is derived from an EMBL/GenBank/DDBJ whole genome shotgun (WGS) entry which is preliminary data.</text>
</comment>
<evidence type="ECO:0000313" key="2">
    <source>
        <dbReference type="Proteomes" id="UP000178302"/>
    </source>
</evidence>
<protein>
    <submittedName>
        <fullName evidence="1">Uncharacterized protein</fullName>
    </submittedName>
</protein>
<sequence length="461" mass="53483">MKKIILVLIAAFFVLGWLFLKPAREVIQNQNDRVDTDVYTDKNTGDISNEKVEYKLPEAARPDAPIENPAEEEKQTLFLDDNLDVTNDIDNENEKDTVIIDPLSVEEINGIIGAAVGWLKQSQELNGHFRYEYSPVSDSYSKEDHIVRQTGSLYVLGEVLKKDKYNKYGLKSVVENSVSYFEENSETGEFNGHKFRCILRAENTCTLGGVSLALVGILDLIEMYPELEIQYENLITDYLNFILAMKKPNEGFRMDYYMIGEQFKRESDFSNGEAFLALVRYYKHKPTKEVKTVVDDSFDYFNAEYGNERNYNFYLWGMAAIKDLYKIEPAKNYYDFVKTYTDWRISGYKNQRETSDNKCAYFEGVISAYSLLEPNITEEEKKYYLEEINFWLTKSKELQVDNNGFINLKFGEKIKVLKPEKAAGGFLTGLEPDKLFQRIDFTQHCLSSYLQKQTDIDKLEI</sequence>
<accession>A0A1G2LRF0</accession>
<proteinExistence type="predicted"/>